<dbReference type="InterPro" id="IPR010723">
    <property type="entry name" value="HemN_C"/>
</dbReference>
<evidence type="ECO:0000256" key="1">
    <source>
        <dbReference type="ARBA" id="ARBA00006100"/>
    </source>
</evidence>
<name>A0ABS5S8K8_9BACT</name>
<evidence type="ECO:0000259" key="3">
    <source>
        <dbReference type="PROSITE" id="PS51918"/>
    </source>
</evidence>
<feature type="domain" description="Radical SAM core" evidence="3">
    <location>
        <begin position="1"/>
        <end position="233"/>
    </location>
</feature>
<dbReference type="NCBIfam" id="TIGR00539">
    <property type="entry name" value="hemN_rel"/>
    <property type="match status" value="1"/>
</dbReference>
<comment type="caution">
    <text evidence="4">The sequence shown here is derived from an EMBL/GenBank/DDBJ whole genome shotgun (WGS) entry which is preliminary data.</text>
</comment>
<dbReference type="SMART" id="SM00729">
    <property type="entry name" value="Elp3"/>
    <property type="match status" value="1"/>
</dbReference>
<dbReference type="SFLD" id="SFLDG01065">
    <property type="entry name" value="anaerobic_coproporphyrinogen-I"/>
    <property type="match status" value="1"/>
</dbReference>
<keyword evidence="2" id="KW-0411">Iron-sulfur</keyword>
<organism evidence="4 5">
    <name type="scientific">Geomobilimonas luticola</name>
    <dbReference type="NCBI Taxonomy" id="1114878"/>
    <lineage>
        <taxon>Bacteria</taxon>
        <taxon>Pseudomonadati</taxon>
        <taxon>Thermodesulfobacteriota</taxon>
        <taxon>Desulfuromonadia</taxon>
        <taxon>Geobacterales</taxon>
        <taxon>Geobacteraceae</taxon>
        <taxon>Geomobilimonas</taxon>
    </lineage>
</organism>
<protein>
    <recommendedName>
        <fullName evidence="2">Heme chaperone HemW</fullName>
    </recommendedName>
</protein>
<reference evidence="4 5" key="1">
    <citation type="submission" date="2021-05" db="EMBL/GenBank/DDBJ databases">
        <title>The draft genome of Geobacter luticola JCM 17780.</title>
        <authorList>
            <person name="Xu Z."/>
            <person name="Masuda Y."/>
            <person name="Itoh H."/>
            <person name="Senoo K."/>
        </authorList>
    </citation>
    <scope>NUCLEOTIDE SEQUENCE [LARGE SCALE GENOMIC DNA]</scope>
    <source>
        <strain evidence="4 5">JCM 17780</strain>
    </source>
</reference>
<keyword evidence="2" id="KW-0949">S-adenosyl-L-methionine</keyword>
<dbReference type="PANTHER" id="PTHR13932">
    <property type="entry name" value="COPROPORPHYRINIGEN III OXIDASE"/>
    <property type="match status" value="1"/>
</dbReference>
<evidence type="ECO:0000256" key="2">
    <source>
        <dbReference type="RuleBase" id="RU364116"/>
    </source>
</evidence>
<keyword evidence="2" id="KW-0963">Cytoplasm</keyword>
<keyword evidence="2" id="KW-0408">Iron</keyword>
<proteinExistence type="inferred from homology"/>
<dbReference type="PANTHER" id="PTHR13932:SF5">
    <property type="entry name" value="RADICAL S-ADENOSYL METHIONINE DOMAIN-CONTAINING PROTEIN 1, MITOCHONDRIAL"/>
    <property type="match status" value="1"/>
</dbReference>
<evidence type="ECO:0000313" key="5">
    <source>
        <dbReference type="Proteomes" id="UP000756860"/>
    </source>
</evidence>
<dbReference type="InterPro" id="IPR034505">
    <property type="entry name" value="Coproporphyrinogen-III_oxidase"/>
</dbReference>
<sequence length="380" mass="41396">MECALYIHFPFCVRKCLYCDFNSLAGSPVSPEGYVAALVRELELHAETLEAVTAPTLYFGGGTPSLMAPASVQLVIDGAGRWYGLLPEAEVTLEANPGTVDREKLAGYRAAGVNRLSLGVQSFDDAMLVRLGRLHTARQAADAVTMARQAGFANLGIDLIHGLPGQTATMWRDDLARAVDLAPEHISAYGLTVEEGTPFFSLASSGNLDLPVEEAALEMLEMTADVLRDAGYEQYEISNFARTGRRSRHNQVYWHRGNYLGFGAGAHSFLRDGGWGTRWHNPSDPVAYMHSMADGLPPAEEPAILDRRDAMAEFMFLGLRLLEGIEPARFQKEFGVTVNDAYGEEVARLTATGLLEVAGGRLRLTRAGLPLANQVFQSFL</sequence>
<dbReference type="SFLD" id="SFLDF00288">
    <property type="entry name" value="HemN-like__clustered_with_nucl"/>
    <property type="match status" value="1"/>
</dbReference>
<keyword evidence="2" id="KW-0479">Metal-binding</keyword>
<comment type="function">
    <text evidence="2">Probably acts as a heme chaperone, transferring heme to an unknown acceptor. Binds one molecule of heme per monomer, possibly covalently. Binds 1 [4Fe-4S] cluster. The cluster is coordinated with 3 cysteines and an exchangeable S-adenosyl-L-methionine.</text>
</comment>
<keyword evidence="2" id="KW-0143">Chaperone</keyword>
<dbReference type="Pfam" id="PF04055">
    <property type="entry name" value="Radical_SAM"/>
    <property type="match status" value="1"/>
</dbReference>
<dbReference type="RefSeq" id="WP_214174681.1">
    <property type="nucleotide sequence ID" value="NZ_JAHCVK010000001.1"/>
</dbReference>
<dbReference type="InterPro" id="IPR004559">
    <property type="entry name" value="HemW-like"/>
</dbReference>
<dbReference type="Pfam" id="PF06969">
    <property type="entry name" value="HemN_C"/>
    <property type="match status" value="1"/>
</dbReference>
<keyword evidence="2" id="KW-0349">Heme</keyword>
<comment type="subcellular location">
    <subcellularLocation>
        <location evidence="2">Cytoplasm</location>
    </subcellularLocation>
</comment>
<dbReference type="InterPro" id="IPR007197">
    <property type="entry name" value="rSAM"/>
</dbReference>
<dbReference type="Proteomes" id="UP000756860">
    <property type="component" value="Unassembled WGS sequence"/>
</dbReference>
<dbReference type="SFLD" id="SFLDS00029">
    <property type="entry name" value="Radical_SAM"/>
    <property type="match status" value="1"/>
</dbReference>
<dbReference type="SFLD" id="SFLDF00562">
    <property type="entry name" value="HemN-like__clustered_with_heat"/>
    <property type="match status" value="1"/>
</dbReference>
<accession>A0ABS5S8K8</accession>
<dbReference type="InterPro" id="IPR006638">
    <property type="entry name" value="Elp3/MiaA/NifB-like_rSAM"/>
</dbReference>
<comment type="similarity">
    <text evidence="1">Belongs to the anaerobic coproporphyrinogen-III oxidase family. HemW subfamily.</text>
</comment>
<dbReference type="InterPro" id="IPR058240">
    <property type="entry name" value="rSAM_sf"/>
</dbReference>
<dbReference type="Gene3D" id="3.30.750.200">
    <property type="match status" value="1"/>
</dbReference>
<keyword evidence="5" id="KW-1185">Reference proteome</keyword>
<dbReference type="SUPFAM" id="SSF102114">
    <property type="entry name" value="Radical SAM enzymes"/>
    <property type="match status" value="1"/>
</dbReference>
<keyword evidence="2" id="KW-0004">4Fe-4S</keyword>
<dbReference type="PROSITE" id="PS51918">
    <property type="entry name" value="RADICAL_SAM"/>
    <property type="match status" value="1"/>
</dbReference>
<gene>
    <name evidence="4" type="primary">hemW</name>
    <name evidence="4" type="ORF">KI810_01495</name>
</gene>
<dbReference type="SFLD" id="SFLDG01082">
    <property type="entry name" value="B12-binding_domain_containing"/>
    <property type="match status" value="1"/>
</dbReference>
<dbReference type="EMBL" id="JAHCVK010000001">
    <property type="protein sequence ID" value="MBT0651718.1"/>
    <property type="molecule type" value="Genomic_DNA"/>
</dbReference>
<dbReference type="CDD" id="cd01335">
    <property type="entry name" value="Radical_SAM"/>
    <property type="match status" value="1"/>
</dbReference>
<evidence type="ECO:0000313" key="4">
    <source>
        <dbReference type="EMBL" id="MBT0651718.1"/>
    </source>
</evidence>